<keyword evidence="2" id="KW-1185">Reference proteome</keyword>
<comment type="caution">
    <text evidence="1">The sequence shown here is derived from an EMBL/GenBank/DDBJ whole genome shotgun (WGS) entry which is preliminary data.</text>
</comment>
<dbReference type="Proteomes" id="UP001367771">
    <property type="component" value="Unassembled WGS sequence"/>
</dbReference>
<proteinExistence type="predicted"/>
<accession>A0ABU8H6U1</accession>
<dbReference type="CDD" id="cd11586">
    <property type="entry name" value="VbhA_like"/>
    <property type="match status" value="1"/>
</dbReference>
<evidence type="ECO:0000313" key="1">
    <source>
        <dbReference type="EMBL" id="MEI5688648.1"/>
    </source>
</evidence>
<name>A0ABU8H6U1_9SPHN</name>
<organism evidence="1 2">
    <name type="scientific">Sphingomonas kyungheensis</name>
    <dbReference type="NCBI Taxonomy" id="1069987"/>
    <lineage>
        <taxon>Bacteria</taxon>
        <taxon>Pseudomonadati</taxon>
        <taxon>Pseudomonadota</taxon>
        <taxon>Alphaproteobacteria</taxon>
        <taxon>Sphingomonadales</taxon>
        <taxon>Sphingomonadaceae</taxon>
        <taxon>Sphingomonas</taxon>
    </lineage>
</organism>
<dbReference type="RefSeq" id="WP_271301000.1">
    <property type="nucleotide sequence ID" value="NZ_JBBBDM010000012.1"/>
</dbReference>
<sequence>MDAVAPLPVSPLAITAAERKRRIDAVNFARGSVRYEGGILISEIEAIAARFIDGELTNEQFVTAVKESDTVRLG</sequence>
<reference evidence="1 2" key="1">
    <citation type="journal article" date="2013" name="Int. J. Syst. Evol. Microbiol.">
        <title>Sphingomonas kyungheensis sp. nov., a bacterium with ginsenoside-converting activity isolated from soil of a ginseng field.</title>
        <authorList>
            <person name="Son H.M."/>
            <person name="Yang J.E."/>
            <person name="Park Y."/>
            <person name="Han C.K."/>
            <person name="Kim S.G."/>
            <person name="Kook M."/>
            <person name="Yi T.H."/>
        </authorList>
    </citation>
    <scope>NUCLEOTIDE SEQUENCE [LARGE SCALE GENOMIC DNA]</scope>
    <source>
        <strain evidence="1 2">LMG 26582</strain>
    </source>
</reference>
<dbReference type="Gene3D" id="1.10.8.1050">
    <property type="entry name" value="Antitoxin VbhA-like"/>
    <property type="match status" value="1"/>
</dbReference>
<dbReference type="EMBL" id="JBBBDM010000012">
    <property type="protein sequence ID" value="MEI5688648.1"/>
    <property type="molecule type" value="Genomic_DNA"/>
</dbReference>
<dbReference type="InterPro" id="IPR033788">
    <property type="entry name" value="VbhA-like"/>
</dbReference>
<protein>
    <submittedName>
        <fullName evidence="1">Antitoxin VbhA family protein</fullName>
    </submittedName>
</protein>
<evidence type="ECO:0000313" key="2">
    <source>
        <dbReference type="Proteomes" id="UP001367771"/>
    </source>
</evidence>
<gene>
    <name evidence="1" type="ORF">V8201_16260</name>
</gene>
<dbReference type="InterPro" id="IPR043038">
    <property type="entry name" value="VbhA_sf"/>
</dbReference>